<evidence type="ECO:0000256" key="1">
    <source>
        <dbReference type="SAM" id="Phobius"/>
    </source>
</evidence>
<keyword evidence="1" id="KW-1133">Transmembrane helix</keyword>
<accession>A0ABM9UU93</accession>
<feature type="domain" description="Helix-hairpin-helix DNA-binding motif class 1" evidence="2">
    <location>
        <begin position="122"/>
        <end position="141"/>
    </location>
</feature>
<keyword evidence="4" id="KW-1185">Reference proteome</keyword>
<dbReference type="InterPro" id="IPR010994">
    <property type="entry name" value="RuvA_2-like"/>
</dbReference>
<dbReference type="Proteomes" id="UP000182200">
    <property type="component" value="Unassembled WGS sequence"/>
</dbReference>
<dbReference type="PANTHER" id="PTHR21180">
    <property type="entry name" value="ENDONUCLEASE/EXONUCLEASE/PHOSPHATASE FAMILY DOMAIN-CONTAINING PROTEIN 1"/>
    <property type="match status" value="1"/>
</dbReference>
<evidence type="ECO:0000313" key="3">
    <source>
        <dbReference type="EMBL" id="CUS83129.1"/>
    </source>
</evidence>
<sequence length="175" mass="20121">MIKLKYFFKFEKSKKFDLPLRNLIKKINDAIGLTKSESIVFWFLILAFTFGIVVKLVHGDAAKDESSKFDYSVFDKEFEKRSAEIEKVVSNKSNTISENFAGKDAESVVSSFKVNINTATKEELMKIPGIGPKMAEQIIKHREVYGEFKRIEDIMNVKGIGQKKFEKMKNYLTTN</sequence>
<dbReference type="InterPro" id="IPR004509">
    <property type="entry name" value="Competence_ComEA_HhH"/>
</dbReference>
<dbReference type="PANTHER" id="PTHR21180:SF32">
    <property type="entry name" value="ENDONUCLEASE_EXONUCLEASE_PHOSPHATASE FAMILY DOMAIN-CONTAINING PROTEIN 1"/>
    <property type="match status" value="1"/>
</dbReference>
<comment type="caution">
    <text evidence="3">The sequence shown here is derived from an EMBL/GenBank/DDBJ whole genome shotgun (WGS) entry which is preliminary data.</text>
</comment>
<reference evidence="3 4" key="1">
    <citation type="submission" date="2015-11" db="EMBL/GenBank/DDBJ databases">
        <authorList>
            <person name="Varghese N."/>
        </authorList>
    </citation>
    <scope>NUCLEOTIDE SEQUENCE [LARGE SCALE GENOMIC DNA]</scope>
    <source>
        <strain evidence="3 4">JGI-8</strain>
    </source>
</reference>
<keyword evidence="1" id="KW-0812">Transmembrane</keyword>
<dbReference type="InterPro" id="IPR003583">
    <property type="entry name" value="Hlx-hairpin-Hlx_DNA-bd_motif"/>
</dbReference>
<dbReference type="Pfam" id="PF12836">
    <property type="entry name" value="HHH_3"/>
    <property type="match status" value="1"/>
</dbReference>
<dbReference type="NCBIfam" id="TIGR00426">
    <property type="entry name" value="competence protein ComEA helix-hairpin-helix repeat region"/>
    <property type="match status" value="1"/>
</dbReference>
<evidence type="ECO:0000313" key="4">
    <source>
        <dbReference type="Proteomes" id="UP000182200"/>
    </source>
</evidence>
<dbReference type="Gene3D" id="1.10.150.320">
    <property type="entry name" value="Photosystem II 12 kDa extrinsic protein"/>
    <property type="match status" value="1"/>
</dbReference>
<dbReference type="SUPFAM" id="SSF47781">
    <property type="entry name" value="RuvA domain 2-like"/>
    <property type="match status" value="1"/>
</dbReference>
<protein>
    <submittedName>
        <fullName evidence="3">Competence protein ComEA</fullName>
    </submittedName>
</protein>
<evidence type="ECO:0000259" key="2">
    <source>
        <dbReference type="SMART" id="SM00278"/>
    </source>
</evidence>
<gene>
    <name evidence="3" type="ORF">JGI8_00671</name>
</gene>
<proteinExistence type="predicted"/>
<dbReference type="EMBL" id="CZVI01000006">
    <property type="protein sequence ID" value="CUS83129.1"/>
    <property type="molecule type" value="Genomic_DNA"/>
</dbReference>
<feature type="domain" description="Helix-hairpin-helix DNA-binding motif class 1" evidence="2">
    <location>
        <begin position="152"/>
        <end position="171"/>
    </location>
</feature>
<keyword evidence="1" id="KW-0472">Membrane</keyword>
<feature type="transmembrane region" description="Helical" evidence="1">
    <location>
        <begin position="39"/>
        <end position="58"/>
    </location>
</feature>
<organism evidence="3 4">
    <name type="scientific">Candidatus Kryptonium thompsonii</name>
    <dbReference type="NCBI Taxonomy" id="1633631"/>
    <lineage>
        <taxon>Bacteria</taxon>
        <taxon>Pseudomonadati</taxon>
        <taxon>Candidatus Kryptoniota</taxon>
        <taxon>Candidatus Kryptonium</taxon>
    </lineage>
</organism>
<dbReference type="InterPro" id="IPR051675">
    <property type="entry name" value="Endo/Exo/Phosphatase_dom_1"/>
</dbReference>
<name>A0ABM9UU93_9BACT</name>
<dbReference type="SMART" id="SM00278">
    <property type="entry name" value="HhH1"/>
    <property type="match status" value="2"/>
</dbReference>